<comment type="subcellular location">
    <subcellularLocation>
        <location evidence="1">Membrane</location>
        <topology evidence="1">Single-pass type II membrane protein</topology>
    </subcellularLocation>
</comment>
<dbReference type="GO" id="GO:0015020">
    <property type="term" value="F:glucuronosyltransferase activity"/>
    <property type="evidence" value="ECO:0007669"/>
    <property type="project" value="TreeGrafter"/>
</dbReference>
<dbReference type="AlphaFoldDB" id="A0A9Q0RTR0"/>
<protein>
    <recommendedName>
        <fullName evidence="9">Hexosyltransferase</fullName>
    </recommendedName>
</protein>
<evidence type="ECO:0000256" key="5">
    <source>
        <dbReference type="ARBA" id="ARBA00023136"/>
    </source>
</evidence>
<dbReference type="PANTHER" id="PTHR12270">
    <property type="entry name" value="GLYCOSYLTRANSFERASE-RELATED"/>
    <property type="match status" value="1"/>
</dbReference>
<reference evidence="7" key="1">
    <citation type="submission" date="2022-12" db="EMBL/GenBank/DDBJ databases">
        <title>Genome assemblies of Blomia tropicalis.</title>
        <authorList>
            <person name="Cui Y."/>
        </authorList>
    </citation>
    <scope>NUCLEOTIDE SEQUENCE</scope>
    <source>
        <tissue evidence="7">Adult mites</tissue>
    </source>
</reference>
<keyword evidence="4" id="KW-1133">Transmembrane helix</keyword>
<sequence>MIYFHLVYYSDTYHSKHSSTHDHPNRGKIAVYSKKIGPDDIDSELKYKLSKIDYEDKKLFGPNSINLLVPKLIGSSENTFIGWFSDHQQWDEKFQCFNNRWTLCDKILFAQCQQNRIRSIFQFIPFKPNANIRHLYFSLRATAEQLVEQSNDAFYGLMALVQLVDGREHIVKLKFQYESEAWSLKSQDYYSDTKPIYSVTIMVACFGYSGIASFTDIRLSSNHAGLDPIFSSQDICSWCDYQSINHSLKTVGQMSEYLSKFNSIQPEIVSLKSLKQSSNDHSSSLVTYVSQVSMDRLTALERSLQTWTGPISIAIHISVKSSTEGILDWQRRYIFKKIGALNISTTESTIIFVPTLENDNYPINLLRNLAIKMCKTRYMLLVDVDFQPSPLLEMNFASFINNQHSDEKLKIAFVVPAFEYVETPNKYDPILKSKDELIQLVHREDPLLLPYRFTDSPESHSLTNYWKWYYTNEPYKVAANFNDKYEPFIIIEKTKDLPLFNEELINFGMDKVMYITELFSANYIFYVLDNVWIIHFPHRSTSYYKEYQQNLEQRLRNGAKRFQASGQIIQKYKIKLNECYRKPM</sequence>
<dbReference type="PANTHER" id="PTHR12270:SF52">
    <property type="entry name" value="GLYCOSYLTRANSFERASE-LIKE PROTEIN GNT13-RELATED"/>
    <property type="match status" value="1"/>
</dbReference>
<evidence type="ECO:0000313" key="8">
    <source>
        <dbReference type="Proteomes" id="UP001142055"/>
    </source>
</evidence>
<dbReference type="Pfam" id="PF13896">
    <property type="entry name" value="Glyco_transf_49"/>
    <property type="match status" value="1"/>
</dbReference>
<organism evidence="7 8">
    <name type="scientific">Blomia tropicalis</name>
    <name type="common">Mite</name>
    <dbReference type="NCBI Taxonomy" id="40697"/>
    <lineage>
        <taxon>Eukaryota</taxon>
        <taxon>Metazoa</taxon>
        <taxon>Ecdysozoa</taxon>
        <taxon>Arthropoda</taxon>
        <taxon>Chelicerata</taxon>
        <taxon>Arachnida</taxon>
        <taxon>Acari</taxon>
        <taxon>Acariformes</taxon>
        <taxon>Sarcoptiformes</taxon>
        <taxon>Astigmata</taxon>
        <taxon>Glycyphagoidea</taxon>
        <taxon>Echimyopodidae</taxon>
        <taxon>Blomia</taxon>
    </lineage>
</organism>
<comment type="caution">
    <text evidence="7">The sequence shown here is derived from an EMBL/GenBank/DDBJ whole genome shotgun (WGS) entry which is preliminary data.</text>
</comment>
<evidence type="ECO:0000256" key="1">
    <source>
        <dbReference type="ARBA" id="ARBA00004606"/>
    </source>
</evidence>
<evidence type="ECO:0000256" key="3">
    <source>
        <dbReference type="ARBA" id="ARBA00022968"/>
    </source>
</evidence>
<dbReference type="OMA" id="LVHVPHK"/>
<keyword evidence="5" id="KW-0472">Membrane</keyword>
<evidence type="ECO:0000256" key="6">
    <source>
        <dbReference type="ARBA" id="ARBA00023180"/>
    </source>
</evidence>
<keyword evidence="8" id="KW-1185">Reference proteome</keyword>
<dbReference type="Gene3D" id="3.90.550.10">
    <property type="entry name" value="Spore Coat Polysaccharide Biosynthesis Protein SpsA, Chain A"/>
    <property type="match status" value="1"/>
</dbReference>
<keyword evidence="6" id="KW-0325">Glycoprotein</keyword>
<dbReference type="GO" id="GO:0035269">
    <property type="term" value="P:protein O-linked glycosylation via mannose"/>
    <property type="evidence" value="ECO:0007669"/>
    <property type="project" value="TreeGrafter"/>
</dbReference>
<keyword evidence="2" id="KW-0812">Transmembrane</keyword>
<proteinExistence type="predicted"/>
<gene>
    <name evidence="7" type="ORF">RDWZM_004246</name>
</gene>
<dbReference type="Proteomes" id="UP001142055">
    <property type="component" value="Chromosome 1"/>
</dbReference>
<evidence type="ECO:0000256" key="4">
    <source>
        <dbReference type="ARBA" id="ARBA00022989"/>
    </source>
</evidence>
<dbReference type="EMBL" id="JAPWDV010000001">
    <property type="protein sequence ID" value="KAJ6225701.1"/>
    <property type="molecule type" value="Genomic_DNA"/>
</dbReference>
<accession>A0A9Q0RTR0</accession>
<dbReference type="InterPro" id="IPR051292">
    <property type="entry name" value="Xyl/GlcA_transferase"/>
</dbReference>
<dbReference type="GO" id="GO:0042285">
    <property type="term" value="F:xylosyltransferase activity"/>
    <property type="evidence" value="ECO:0007669"/>
    <property type="project" value="TreeGrafter"/>
</dbReference>
<evidence type="ECO:0008006" key="9">
    <source>
        <dbReference type="Google" id="ProtNLM"/>
    </source>
</evidence>
<evidence type="ECO:0000256" key="2">
    <source>
        <dbReference type="ARBA" id="ARBA00022692"/>
    </source>
</evidence>
<keyword evidence="3" id="KW-0735">Signal-anchor</keyword>
<evidence type="ECO:0000313" key="7">
    <source>
        <dbReference type="EMBL" id="KAJ6225701.1"/>
    </source>
</evidence>
<dbReference type="GO" id="GO:0016020">
    <property type="term" value="C:membrane"/>
    <property type="evidence" value="ECO:0007669"/>
    <property type="project" value="UniProtKB-SubCell"/>
</dbReference>
<name>A0A9Q0RTR0_BLOTA</name>
<dbReference type="InterPro" id="IPR029044">
    <property type="entry name" value="Nucleotide-diphossugar_trans"/>
</dbReference>